<evidence type="ECO:0000256" key="6">
    <source>
        <dbReference type="ARBA" id="ARBA00023002"/>
    </source>
</evidence>
<evidence type="ECO:0000256" key="10">
    <source>
        <dbReference type="ARBA" id="ARBA00068717"/>
    </source>
</evidence>
<comment type="caution">
    <text evidence="14">The sequence shown here is derived from an EMBL/GenBank/DDBJ whole genome shotgun (WGS) entry which is preliminary data.</text>
</comment>
<evidence type="ECO:0000256" key="9">
    <source>
        <dbReference type="ARBA" id="ARBA00059620"/>
    </source>
</evidence>
<protein>
    <recommendedName>
        <fullName evidence="10">Short-chain dehydrogenase/reductase 3</fullName>
    </recommendedName>
    <alternativeName>
        <fullName evidence="11">Retinal short-chain dehydrogenase/reductase 1</fullName>
    </alternativeName>
</protein>
<dbReference type="Proteomes" id="UP000663854">
    <property type="component" value="Unassembled WGS sequence"/>
</dbReference>
<comment type="function">
    <text evidence="9">Catalyzes the reduction of all-trans-retinal to all-trans-retinol in the presence of NADPH.</text>
</comment>
<organism evidence="14 15">
    <name type="scientific">Rotaria sordida</name>
    <dbReference type="NCBI Taxonomy" id="392033"/>
    <lineage>
        <taxon>Eukaryota</taxon>
        <taxon>Metazoa</taxon>
        <taxon>Spiralia</taxon>
        <taxon>Gnathifera</taxon>
        <taxon>Rotifera</taxon>
        <taxon>Eurotatoria</taxon>
        <taxon>Bdelloidea</taxon>
        <taxon>Philodinida</taxon>
        <taxon>Philodinidae</taxon>
        <taxon>Rotaria</taxon>
    </lineage>
</organism>
<keyword evidence="7" id="KW-0443">Lipid metabolism</keyword>
<keyword evidence="6" id="KW-0560">Oxidoreductase</keyword>
<dbReference type="GO" id="GO:0005811">
    <property type="term" value="C:lipid droplet"/>
    <property type="evidence" value="ECO:0007669"/>
    <property type="project" value="TreeGrafter"/>
</dbReference>
<dbReference type="Pfam" id="PF00106">
    <property type="entry name" value="adh_short"/>
    <property type="match status" value="1"/>
</dbReference>
<dbReference type="Proteomes" id="UP000663870">
    <property type="component" value="Unassembled WGS sequence"/>
</dbReference>
<keyword evidence="3" id="KW-0812">Transmembrane</keyword>
<dbReference type="CDD" id="cd05339">
    <property type="entry name" value="17beta-HSDXI-like_SDR_c"/>
    <property type="match status" value="1"/>
</dbReference>
<evidence type="ECO:0000256" key="11">
    <source>
        <dbReference type="ARBA" id="ARBA00082544"/>
    </source>
</evidence>
<dbReference type="Gene3D" id="3.40.50.720">
    <property type="entry name" value="NAD(P)-binding Rossmann-like Domain"/>
    <property type="match status" value="1"/>
</dbReference>
<evidence type="ECO:0000256" key="4">
    <source>
        <dbReference type="ARBA" id="ARBA00022857"/>
    </source>
</evidence>
<keyword evidence="15" id="KW-1185">Reference proteome</keyword>
<dbReference type="GO" id="GO:0052650">
    <property type="term" value="F:all-trans-retinol dehydrogenase (NADP+) activity"/>
    <property type="evidence" value="ECO:0007669"/>
    <property type="project" value="UniProtKB-ARBA"/>
</dbReference>
<keyword evidence="5" id="KW-1133">Transmembrane helix</keyword>
<dbReference type="SUPFAM" id="SSF51735">
    <property type="entry name" value="NAD(P)-binding Rossmann-fold domains"/>
    <property type="match status" value="1"/>
</dbReference>
<gene>
    <name evidence="14" type="ORF">JXQ802_LOCUS24084</name>
    <name evidence="13" type="ORF">PYM288_LOCUS16199</name>
</gene>
<comment type="subcellular location">
    <subcellularLocation>
        <location evidence="1">Membrane</location>
        <topology evidence="1">Multi-pass membrane protein</topology>
    </subcellularLocation>
</comment>
<proteinExistence type="inferred from homology"/>
<comment type="similarity">
    <text evidence="2 12">Belongs to the short-chain dehydrogenases/reductases (SDR) family.</text>
</comment>
<dbReference type="EMBL" id="CAJNOL010000773">
    <property type="protein sequence ID" value="CAF1194756.1"/>
    <property type="molecule type" value="Genomic_DNA"/>
</dbReference>
<evidence type="ECO:0000256" key="5">
    <source>
        <dbReference type="ARBA" id="ARBA00022989"/>
    </source>
</evidence>
<dbReference type="EMBL" id="CAJNOH010000412">
    <property type="protein sequence ID" value="CAF1032250.1"/>
    <property type="molecule type" value="Genomic_DNA"/>
</dbReference>
<dbReference type="PANTHER" id="PTHR24322">
    <property type="entry name" value="PKSB"/>
    <property type="match status" value="1"/>
</dbReference>
<evidence type="ECO:0000313" key="14">
    <source>
        <dbReference type="EMBL" id="CAF1194756.1"/>
    </source>
</evidence>
<dbReference type="GO" id="GO:0016020">
    <property type="term" value="C:membrane"/>
    <property type="evidence" value="ECO:0007669"/>
    <property type="project" value="UniProtKB-SubCell"/>
</dbReference>
<dbReference type="PRINTS" id="PR00081">
    <property type="entry name" value="GDHRDH"/>
</dbReference>
<dbReference type="InterPro" id="IPR002347">
    <property type="entry name" value="SDR_fam"/>
</dbReference>
<dbReference type="InterPro" id="IPR036291">
    <property type="entry name" value="NAD(P)-bd_dom_sf"/>
</dbReference>
<evidence type="ECO:0000313" key="15">
    <source>
        <dbReference type="Proteomes" id="UP000663870"/>
    </source>
</evidence>
<dbReference type="AlphaFoldDB" id="A0A814VRU3"/>
<evidence type="ECO:0000256" key="8">
    <source>
        <dbReference type="ARBA" id="ARBA00023136"/>
    </source>
</evidence>
<evidence type="ECO:0000313" key="13">
    <source>
        <dbReference type="EMBL" id="CAF1032250.1"/>
    </source>
</evidence>
<dbReference type="PANTHER" id="PTHR24322:SF736">
    <property type="entry name" value="RETINOL DEHYDROGENASE 10"/>
    <property type="match status" value="1"/>
</dbReference>
<name>A0A814VRU3_9BILA</name>
<dbReference type="FunFam" id="3.40.50.720:FF:000131">
    <property type="entry name" value="Short-chain dehydrogenase/reductase 3"/>
    <property type="match status" value="1"/>
</dbReference>
<dbReference type="PRINTS" id="PR00080">
    <property type="entry name" value="SDRFAMILY"/>
</dbReference>
<accession>A0A814VRU3</accession>
<evidence type="ECO:0000256" key="3">
    <source>
        <dbReference type="ARBA" id="ARBA00022692"/>
    </source>
</evidence>
<keyword evidence="8" id="KW-0472">Membrane</keyword>
<evidence type="ECO:0000256" key="12">
    <source>
        <dbReference type="RuleBase" id="RU000363"/>
    </source>
</evidence>
<evidence type="ECO:0000256" key="1">
    <source>
        <dbReference type="ARBA" id="ARBA00004141"/>
    </source>
</evidence>
<evidence type="ECO:0000256" key="2">
    <source>
        <dbReference type="ARBA" id="ARBA00006484"/>
    </source>
</evidence>
<evidence type="ECO:0000256" key="7">
    <source>
        <dbReference type="ARBA" id="ARBA00023098"/>
    </source>
</evidence>
<reference evidence="14" key="1">
    <citation type="submission" date="2021-02" db="EMBL/GenBank/DDBJ databases">
        <authorList>
            <person name="Nowell W R."/>
        </authorList>
    </citation>
    <scope>NUCLEOTIDE SEQUENCE</scope>
</reference>
<keyword evidence="4" id="KW-0521">NADP</keyword>
<sequence length="309" mass="34537">MTLKNLIYQHILIIFILFKHWFRTLINLITGDSRLKDLNSEIILITGAASGIGKGITQRLAHLGCTLILWDIDKENNDRIAQELNNTTNSKRIHSMKCNLTQKENIYECAKKIQETIGQVTMIINNAGVVSGKHFLDCSDTSIQRTFDVNIMAHFWILKAFLPSMIENNHGHIVTIASGAGLVGAPRMVDYCSSKFAAVGLHEALTHELYSLKKYGIKTTVVCPSFINTGMFEGVGTSDIAPMLQQDNVCDLIIEAIRKNQHVLLIPKSLHISLILSRLAPTSAELEIQDRIGFHRSMDTFIGRHQKSS</sequence>